<evidence type="ECO:0000313" key="1">
    <source>
        <dbReference type="Proteomes" id="UP000046395"/>
    </source>
</evidence>
<keyword evidence="1" id="KW-1185">Reference proteome</keyword>
<dbReference type="WBParaSite" id="TMUE_1000003210.1">
    <property type="protein sequence ID" value="TMUE_1000003210.1"/>
    <property type="gene ID" value="WBGene00292737"/>
</dbReference>
<dbReference type="AlphaFoldDB" id="A0A5S6Q7V9"/>
<organism evidence="1 2">
    <name type="scientific">Trichuris muris</name>
    <name type="common">Mouse whipworm</name>
    <dbReference type="NCBI Taxonomy" id="70415"/>
    <lineage>
        <taxon>Eukaryota</taxon>
        <taxon>Metazoa</taxon>
        <taxon>Ecdysozoa</taxon>
        <taxon>Nematoda</taxon>
        <taxon>Enoplea</taxon>
        <taxon>Dorylaimia</taxon>
        <taxon>Trichinellida</taxon>
        <taxon>Trichuridae</taxon>
        <taxon>Trichuris</taxon>
    </lineage>
</organism>
<accession>A0A5S6Q7V9</accession>
<reference evidence="2" key="1">
    <citation type="submission" date="2019-12" db="UniProtKB">
        <authorList>
            <consortium name="WormBaseParasite"/>
        </authorList>
    </citation>
    <scope>IDENTIFICATION</scope>
</reference>
<sequence length="146" mass="16472">MDRDRLQKRALYGLPRKRKFIDEGPVNVARNLSAEAPKVPSWVKFAYETCLNTEENCSSIAVSDRLALKKISVLLSEMERKKCSTQADDSQIQSGPLLLDMCDGSCDSDVLEAILRKEGISSTLLSLEQEEALRREKENRFRALHG</sequence>
<name>A0A5S6Q7V9_TRIMR</name>
<evidence type="ECO:0000313" key="2">
    <source>
        <dbReference type="WBParaSite" id="TMUE_1000003210.1"/>
    </source>
</evidence>
<protein>
    <submittedName>
        <fullName evidence="2">Uncharacterized protein</fullName>
    </submittedName>
</protein>
<proteinExistence type="predicted"/>
<dbReference type="Proteomes" id="UP000046395">
    <property type="component" value="Unassembled WGS sequence"/>
</dbReference>